<gene>
    <name evidence="7" type="ORF">I6H47_01745</name>
</gene>
<reference evidence="7 8" key="1">
    <citation type="submission" date="2020-12" db="EMBL/GenBank/DDBJ databases">
        <title>FDA dAtabase for Regulatory Grade micrObial Sequences (FDA-ARGOS): Supporting development and validation of Infectious Disease Dx tests.</title>
        <authorList>
            <person name="Sproer C."/>
            <person name="Gronow S."/>
            <person name="Severitt S."/>
            <person name="Schroder I."/>
            <person name="Tallon L."/>
            <person name="Sadzewicz L."/>
            <person name="Zhao X."/>
            <person name="Boylan J."/>
            <person name="Ott S."/>
            <person name="Bowen H."/>
            <person name="Vavikolanu K."/>
            <person name="Mehta A."/>
            <person name="Aluvathingal J."/>
            <person name="Nadendla S."/>
            <person name="Lowell S."/>
            <person name="Myers T."/>
            <person name="Yan Y."/>
            <person name="Sichtig H."/>
        </authorList>
    </citation>
    <scope>NUCLEOTIDE SEQUENCE [LARGE SCALE GENOMIC DNA]</scope>
    <source>
        <strain evidence="7 8">FDAARGOS_990</strain>
    </source>
</reference>
<dbReference type="SUPFAM" id="SSF53850">
    <property type="entry name" value="Periplasmic binding protein-like II"/>
    <property type="match status" value="1"/>
</dbReference>
<feature type="region of interest" description="Disordered" evidence="5">
    <location>
        <begin position="191"/>
        <end position="218"/>
    </location>
</feature>
<evidence type="ECO:0000313" key="8">
    <source>
        <dbReference type="Proteomes" id="UP000595374"/>
    </source>
</evidence>
<comment type="similarity">
    <text evidence="1">Belongs to the LysR transcriptional regulatory family.</text>
</comment>
<sequence>MNLEHVRALAAAVDEGTVEGGAYVLGITASAASQRIRALESRLGQVLLRRSNPVTVTEAGAAVLRYARQVELLESEAMDRLHGIAVDAPDGIGTGEAGARREPTVLRIGVNADSLATWFRPLFAEAAAWDDAVLRLVVADQDKLLPLLTSGEVLGTITSAASSPYGTRVERLGTMRYLAVAAPGLLARHGWTGASPASKQGTSPAAKQGKKPSSARAGGGSFAEVDLATLPMVNFGKDDDLQLDFLRRHGVTTMPPMSVVPSSAEFAVAVASGVGWGMIPVMQLSEIDTELVPITAAPNVDVPLYWQHWKLASDRLSRLTSALTRAAAQMR</sequence>
<dbReference type="PANTHER" id="PTHR30579">
    <property type="entry name" value="TRANSCRIPTIONAL REGULATOR"/>
    <property type="match status" value="1"/>
</dbReference>
<dbReference type="Pfam" id="PF00126">
    <property type="entry name" value="HTH_1"/>
    <property type="match status" value="1"/>
</dbReference>
<feature type="domain" description="HTH lysR-type" evidence="6">
    <location>
        <begin position="1"/>
        <end position="57"/>
    </location>
</feature>
<organism evidence="7 8">
    <name type="scientific">Brevibacterium casei</name>
    <dbReference type="NCBI Taxonomy" id="33889"/>
    <lineage>
        <taxon>Bacteria</taxon>
        <taxon>Bacillati</taxon>
        <taxon>Actinomycetota</taxon>
        <taxon>Actinomycetes</taxon>
        <taxon>Micrococcales</taxon>
        <taxon>Brevibacteriaceae</taxon>
        <taxon>Brevibacterium</taxon>
    </lineage>
</organism>
<dbReference type="Gene3D" id="1.10.10.10">
    <property type="entry name" value="Winged helix-like DNA-binding domain superfamily/Winged helix DNA-binding domain"/>
    <property type="match status" value="1"/>
</dbReference>
<dbReference type="PROSITE" id="PS50931">
    <property type="entry name" value="HTH_LYSR"/>
    <property type="match status" value="1"/>
</dbReference>
<evidence type="ECO:0000256" key="2">
    <source>
        <dbReference type="ARBA" id="ARBA00023015"/>
    </source>
</evidence>
<evidence type="ECO:0000256" key="3">
    <source>
        <dbReference type="ARBA" id="ARBA00023125"/>
    </source>
</evidence>
<feature type="compositionally biased region" description="Polar residues" evidence="5">
    <location>
        <begin position="195"/>
        <end position="205"/>
    </location>
</feature>
<dbReference type="PANTHER" id="PTHR30579:SF2">
    <property type="entry name" value="HTH-TYPE TRANSCRIPTIONAL REGULATOR ARGP"/>
    <property type="match status" value="1"/>
</dbReference>
<protein>
    <submittedName>
        <fullName evidence="7">ArgP/LysG family DNA-binding transcriptional regulator</fullName>
    </submittedName>
</protein>
<dbReference type="InterPro" id="IPR050176">
    <property type="entry name" value="LTTR"/>
</dbReference>
<proteinExistence type="inferred from homology"/>
<dbReference type="InterPro" id="IPR036390">
    <property type="entry name" value="WH_DNA-bd_sf"/>
</dbReference>
<dbReference type="AlphaFoldDB" id="A0A7T3ZZY1"/>
<evidence type="ECO:0000256" key="4">
    <source>
        <dbReference type="ARBA" id="ARBA00023163"/>
    </source>
</evidence>
<name>A0A7T3ZZY1_9MICO</name>
<keyword evidence="2" id="KW-0805">Transcription regulation</keyword>
<dbReference type="Proteomes" id="UP000595374">
    <property type="component" value="Chromosome"/>
</dbReference>
<dbReference type="InterPro" id="IPR036388">
    <property type="entry name" value="WH-like_DNA-bd_sf"/>
</dbReference>
<dbReference type="Gene3D" id="3.40.190.290">
    <property type="match status" value="1"/>
</dbReference>
<keyword evidence="4" id="KW-0804">Transcription</keyword>
<evidence type="ECO:0000256" key="1">
    <source>
        <dbReference type="ARBA" id="ARBA00009437"/>
    </source>
</evidence>
<dbReference type="InterPro" id="IPR000847">
    <property type="entry name" value="LysR_HTH_N"/>
</dbReference>
<evidence type="ECO:0000259" key="6">
    <source>
        <dbReference type="PROSITE" id="PS50931"/>
    </source>
</evidence>
<accession>A0A7T3ZZY1</accession>
<evidence type="ECO:0000256" key="5">
    <source>
        <dbReference type="SAM" id="MobiDB-lite"/>
    </source>
</evidence>
<dbReference type="NCBIfam" id="NF002964">
    <property type="entry name" value="PRK03635.1"/>
    <property type="match status" value="1"/>
</dbReference>
<dbReference type="GO" id="GO:0003700">
    <property type="term" value="F:DNA-binding transcription factor activity"/>
    <property type="evidence" value="ECO:0007669"/>
    <property type="project" value="InterPro"/>
</dbReference>
<evidence type="ECO:0000313" key="7">
    <source>
        <dbReference type="EMBL" id="QQB14733.1"/>
    </source>
</evidence>
<dbReference type="SUPFAM" id="SSF46785">
    <property type="entry name" value="Winged helix' DNA-binding domain"/>
    <property type="match status" value="1"/>
</dbReference>
<dbReference type="RefSeq" id="WP_198499786.1">
    <property type="nucleotide sequence ID" value="NZ_CP065989.1"/>
</dbReference>
<dbReference type="EMBL" id="CP065989">
    <property type="protein sequence ID" value="QQB14733.1"/>
    <property type="molecule type" value="Genomic_DNA"/>
</dbReference>
<keyword evidence="3 7" id="KW-0238">DNA-binding</keyword>
<dbReference type="GO" id="GO:0003677">
    <property type="term" value="F:DNA binding"/>
    <property type="evidence" value="ECO:0007669"/>
    <property type="project" value="UniProtKB-KW"/>
</dbReference>